<dbReference type="SUPFAM" id="SSF140931">
    <property type="entry name" value="Fic-like"/>
    <property type="match status" value="1"/>
</dbReference>
<sequence length="126" mass="13193">MTTAVRIPLSVVIAIHEEQIAEHGGAGGVRDADLLAAALARPDHLAAYGDPDLADLAAAYGFGLVRNHAFVDGNKRTGAVVMELFLALHGVELTCSDDELVRTILALAGGDLSQEALAAWIRQHTA</sequence>
<dbReference type="PANTHER" id="PTHR39426:SF1">
    <property type="entry name" value="HOMOLOGY TO DEATH-ON-CURING PROTEIN OF PHAGE P1"/>
    <property type="match status" value="1"/>
</dbReference>
<dbReference type="Pfam" id="PF02661">
    <property type="entry name" value="Fic"/>
    <property type="match status" value="1"/>
</dbReference>
<proteinExistence type="predicted"/>
<keyword evidence="3" id="KW-1185">Reference proteome</keyword>
<dbReference type="GO" id="GO:0016301">
    <property type="term" value="F:kinase activity"/>
    <property type="evidence" value="ECO:0007669"/>
    <property type="project" value="InterPro"/>
</dbReference>
<dbReference type="Gene3D" id="1.20.120.1870">
    <property type="entry name" value="Fic/DOC protein, Fido domain"/>
    <property type="match status" value="1"/>
</dbReference>
<reference evidence="2 3" key="1">
    <citation type="submission" date="2017-09" db="EMBL/GenBank/DDBJ databases">
        <authorList>
            <person name="Ehlers B."/>
            <person name="Leendertz F.H."/>
        </authorList>
    </citation>
    <scope>NUCLEOTIDE SEQUENCE [LARGE SCALE GENOMIC DNA]</scope>
    <source>
        <strain evidence="2 3">USBA 140</strain>
    </source>
</reference>
<dbReference type="RefSeq" id="WP_245913476.1">
    <property type="nucleotide sequence ID" value="NZ_OCNJ01000005.1"/>
</dbReference>
<organism evidence="2 3">
    <name type="scientific">Caenispirillum bisanense</name>
    <dbReference type="NCBI Taxonomy" id="414052"/>
    <lineage>
        <taxon>Bacteria</taxon>
        <taxon>Pseudomonadati</taxon>
        <taxon>Pseudomonadota</taxon>
        <taxon>Alphaproteobacteria</taxon>
        <taxon>Rhodospirillales</taxon>
        <taxon>Novispirillaceae</taxon>
        <taxon>Caenispirillum</taxon>
    </lineage>
</organism>
<dbReference type="PANTHER" id="PTHR39426">
    <property type="entry name" value="HOMOLOGY TO DEATH-ON-CURING PROTEIN OF PHAGE P1"/>
    <property type="match status" value="1"/>
</dbReference>
<protein>
    <submittedName>
        <fullName evidence="2">Death on curing protein</fullName>
    </submittedName>
</protein>
<dbReference type="Proteomes" id="UP000219621">
    <property type="component" value="Unassembled WGS sequence"/>
</dbReference>
<evidence type="ECO:0000313" key="2">
    <source>
        <dbReference type="EMBL" id="SOD96523.1"/>
    </source>
</evidence>
<dbReference type="PIRSF" id="PIRSF018297">
    <property type="entry name" value="Doc"/>
    <property type="match status" value="1"/>
</dbReference>
<gene>
    <name evidence="2" type="ORF">SAMN05421508_105382</name>
</gene>
<evidence type="ECO:0000313" key="3">
    <source>
        <dbReference type="Proteomes" id="UP000219621"/>
    </source>
</evidence>
<name>A0A286GLW2_9PROT</name>
<dbReference type="PROSITE" id="PS51459">
    <property type="entry name" value="FIDO"/>
    <property type="match status" value="1"/>
</dbReference>
<dbReference type="NCBIfam" id="TIGR01550">
    <property type="entry name" value="DOC_P1"/>
    <property type="match status" value="1"/>
</dbReference>
<dbReference type="InterPro" id="IPR036597">
    <property type="entry name" value="Fido-like_dom_sf"/>
</dbReference>
<dbReference type="AlphaFoldDB" id="A0A286GLW2"/>
<dbReference type="EMBL" id="OCNJ01000005">
    <property type="protein sequence ID" value="SOD96523.1"/>
    <property type="molecule type" value="Genomic_DNA"/>
</dbReference>
<accession>A0A286GLW2</accession>
<evidence type="ECO:0000259" key="1">
    <source>
        <dbReference type="PROSITE" id="PS51459"/>
    </source>
</evidence>
<dbReference type="InterPro" id="IPR003812">
    <property type="entry name" value="Fido"/>
</dbReference>
<dbReference type="InterPro" id="IPR006440">
    <property type="entry name" value="Doc"/>
</dbReference>
<feature type="domain" description="Fido" evidence="1">
    <location>
        <begin position="7"/>
        <end position="123"/>
    </location>
</feature>
<dbReference type="InterPro" id="IPR053737">
    <property type="entry name" value="Type_II_TA_Toxin"/>
</dbReference>